<keyword evidence="5 6" id="KW-0819">tRNA processing</keyword>
<dbReference type="GO" id="GO:0003676">
    <property type="term" value="F:nucleic acid binding"/>
    <property type="evidence" value="ECO:0007669"/>
    <property type="project" value="InterPro"/>
</dbReference>
<dbReference type="GO" id="GO:0008033">
    <property type="term" value="P:tRNA processing"/>
    <property type="evidence" value="ECO:0007669"/>
    <property type="project" value="UniProtKB-UniRule"/>
</dbReference>
<evidence type="ECO:0000256" key="3">
    <source>
        <dbReference type="ARBA" id="ARBA00022679"/>
    </source>
</evidence>
<dbReference type="RefSeq" id="WP_058372587.1">
    <property type="nucleotide sequence ID" value="NZ_CP011034.1"/>
</dbReference>
<dbReference type="GO" id="GO:0005737">
    <property type="term" value="C:cytoplasm"/>
    <property type="evidence" value="ECO:0007669"/>
    <property type="project" value="UniProtKB-SubCell"/>
</dbReference>
<gene>
    <name evidence="8" type="primary">yfiC</name>
    <name evidence="8" type="ORF">PTRA_a0577</name>
</gene>
<evidence type="ECO:0000256" key="6">
    <source>
        <dbReference type="HAMAP-Rule" id="MF_01872"/>
    </source>
</evidence>
<dbReference type="PANTHER" id="PTHR47739">
    <property type="entry name" value="TRNA1(VAL) (ADENINE(37)-N6)-METHYLTRANSFERASE"/>
    <property type="match status" value="1"/>
</dbReference>
<dbReference type="HAMAP" id="MF_01872">
    <property type="entry name" value="tRNA_methyltr_YfiC"/>
    <property type="match status" value="1"/>
</dbReference>
<evidence type="ECO:0000313" key="8">
    <source>
        <dbReference type="EMBL" id="ALS31921.1"/>
    </source>
</evidence>
<dbReference type="Pfam" id="PF05175">
    <property type="entry name" value="MTS"/>
    <property type="match status" value="1"/>
</dbReference>
<dbReference type="InterPro" id="IPR002052">
    <property type="entry name" value="DNA_methylase_N6_adenine_CS"/>
</dbReference>
<comment type="subcellular location">
    <subcellularLocation>
        <location evidence="6">Cytoplasm</location>
    </subcellularLocation>
</comment>
<keyword evidence="2 6" id="KW-0489">Methyltransferase</keyword>
<feature type="domain" description="Methyltransferase small" evidence="7">
    <location>
        <begin position="35"/>
        <end position="118"/>
    </location>
</feature>
<protein>
    <recommendedName>
        <fullName evidence="6">tRNA1(Val) (adenine(37)-N6)-methyltransferase</fullName>
        <ecNumber evidence="6">2.1.1.223</ecNumber>
    </recommendedName>
    <alternativeName>
        <fullName evidence="6">tRNA m6A37 methyltransferase</fullName>
    </alternativeName>
</protein>
<dbReference type="CDD" id="cd02440">
    <property type="entry name" value="AdoMet_MTases"/>
    <property type="match status" value="1"/>
</dbReference>
<dbReference type="Proteomes" id="UP000065261">
    <property type="component" value="Chromosome I"/>
</dbReference>
<dbReference type="Gene3D" id="3.40.50.150">
    <property type="entry name" value="Vaccinia Virus protein VP39"/>
    <property type="match status" value="1"/>
</dbReference>
<dbReference type="InterPro" id="IPR022882">
    <property type="entry name" value="tRNA_adenine-N6_MeTrfase"/>
</dbReference>
<name>A0A0U2WWB8_9GAMM</name>
<dbReference type="GO" id="GO:0032259">
    <property type="term" value="P:methylation"/>
    <property type="evidence" value="ECO:0007669"/>
    <property type="project" value="UniProtKB-KW"/>
</dbReference>
<keyword evidence="3 6" id="KW-0808">Transferase</keyword>
<evidence type="ECO:0000259" key="7">
    <source>
        <dbReference type="Pfam" id="PF05175"/>
    </source>
</evidence>
<dbReference type="PANTHER" id="PTHR47739:SF1">
    <property type="entry name" value="TRNA1(VAL) (ADENINE(37)-N6)-METHYLTRANSFERASE"/>
    <property type="match status" value="1"/>
</dbReference>
<dbReference type="SUPFAM" id="SSF53335">
    <property type="entry name" value="S-adenosyl-L-methionine-dependent methyltransferases"/>
    <property type="match status" value="1"/>
</dbReference>
<evidence type="ECO:0000256" key="4">
    <source>
        <dbReference type="ARBA" id="ARBA00022691"/>
    </source>
</evidence>
<sequence length="232" mass="25497">MSGFAFKQFKVAHEQCAMKVSTDGILLGAWANLSNANSLLDIGTGTGLLALMCKQRSPQLTITAVEVDKNAYQQALQNIAASPWPNIEVHQQSIQTFNSAQPFDVVIANPPYFNHSLKGNNEARNIARHTDGLSFAELISAFKKLSHAGSTFSLILPTTEAAVFIELAIQNGLFLNTHCQVKATPNKAISRSLMTFSYINQSIVESALCIKDNENNYSEDYITLCKAFYLKM</sequence>
<evidence type="ECO:0000256" key="5">
    <source>
        <dbReference type="ARBA" id="ARBA00022694"/>
    </source>
</evidence>
<dbReference type="InterPro" id="IPR007848">
    <property type="entry name" value="Small_mtfrase_dom"/>
</dbReference>
<keyword evidence="4 6" id="KW-0949">S-adenosyl-L-methionine</keyword>
<proteinExistence type="inferred from homology"/>
<accession>A0A0U2WWB8</accession>
<evidence type="ECO:0000256" key="2">
    <source>
        <dbReference type="ARBA" id="ARBA00022603"/>
    </source>
</evidence>
<reference evidence="8 9" key="1">
    <citation type="submission" date="2015-03" db="EMBL/GenBank/DDBJ databases">
        <authorList>
            <person name="Murphy D."/>
        </authorList>
    </citation>
    <scope>NUCLEOTIDE SEQUENCE [LARGE SCALE GENOMIC DNA]</scope>
    <source>
        <strain evidence="8 9">KMM 520</strain>
    </source>
</reference>
<dbReference type="InterPro" id="IPR050210">
    <property type="entry name" value="tRNA_Adenine-N(6)_MTase"/>
</dbReference>
<comment type="similarity">
    <text evidence="6">Belongs to the methyltransferase superfamily. tRNA (adenine-N(6)-)-methyltransferase family.</text>
</comment>
<comment type="catalytic activity">
    <reaction evidence="6">
        <text>adenosine(37) in tRNA1(Val) + S-adenosyl-L-methionine = N(6)-methyladenosine(37) in tRNA1(Val) + S-adenosyl-L-homocysteine + H(+)</text>
        <dbReference type="Rhea" id="RHEA:43160"/>
        <dbReference type="Rhea" id="RHEA-COMP:10369"/>
        <dbReference type="Rhea" id="RHEA-COMP:10370"/>
        <dbReference type="ChEBI" id="CHEBI:15378"/>
        <dbReference type="ChEBI" id="CHEBI:57856"/>
        <dbReference type="ChEBI" id="CHEBI:59789"/>
        <dbReference type="ChEBI" id="CHEBI:74411"/>
        <dbReference type="ChEBI" id="CHEBI:74449"/>
        <dbReference type="EC" id="2.1.1.223"/>
    </reaction>
</comment>
<dbReference type="PROSITE" id="PS00092">
    <property type="entry name" value="N6_MTASE"/>
    <property type="match status" value="1"/>
</dbReference>
<dbReference type="OrthoDB" id="5383291at2"/>
<dbReference type="AlphaFoldDB" id="A0A0U2WWB8"/>
<dbReference type="PATRIC" id="fig|1315283.4.peg.518"/>
<dbReference type="InterPro" id="IPR029063">
    <property type="entry name" value="SAM-dependent_MTases_sf"/>
</dbReference>
<dbReference type="EMBL" id="CP011034">
    <property type="protein sequence ID" value="ALS31921.1"/>
    <property type="molecule type" value="Genomic_DNA"/>
</dbReference>
<dbReference type="EC" id="2.1.1.223" evidence="6"/>
<dbReference type="KEGG" id="ptn:PTRA_a0577"/>
<evidence type="ECO:0000313" key="9">
    <source>
        <dbReference type="Proteomes" id="UP000065261"/>
    </source>
</evidence>
<comment type="function">
    <text evidence="6">Specifically methylates the adenine in position 37 of tRNA(1)(Val) (anticodon cmo5UAC).</text>
</comment>
<keyword evidence="1 6" id="KW-0963">Cytoplasm</keyword>
<organism evidence="8">
    <name type="scientific">Pseudoalteromonas translucida KMM 520</name>
    <dbReference type="NCBI Taxonomy" id="1315283"/>
    <lineage>
        <taxon>Bacteria</taxon>
        <taxon>Pseudomonadati</taxon>
        <taxon>Pseudomonadota</taxon>
        <taxon>Gammaproteobacteria</taxon>
        <taxon>Alteromonadales</taxon>
        <taxon>Pseudoalteromonadaceae</taxon>
        <taxon>Pseudoalteromonas</taxon>
    </lineage>
</organism>
<dbReference type="GO" id="GO:0016430">
    <property type="term" value="F:tRNA (adenine-N6)-methyltransferase activity"/>
    <property type="evidence" value="ECO:0007669"/>
    <property type="project" value="UniProtKB-UniRule"/>
</dbReference>
<evidence type="ECO:0000256" key="1">
    <source>
        <dbReference type="ARBA" id="ARBA00022490"/>
    </source>
</evidence>